<dbReference type="PROSITE" id="PS50880">
    <property type="entry name" value="TOPRIM"/>
    <property type="match status" value="1"/>
</dbReference>
<evidence type="ECO:0000313" key="3">
    <source>
        <dbReference type="Proteomes" id="UP001500320"/>
    </source>
</evidence>
<dbReference type="EMBL" id="BAAAUT010000021">
    <property type="protein sequence ID" value="GAA3136910.1"/>
    <property type="molecule type" value="Genomic_DNA"/>
</dbReference>
<gene>
    <name evidence="2" type="ORF">GCM10010466_29660</name>
</gene>
<keyword evidence="3" id="KW-1185">Reference proteome</keyword>
<dbReference type="CDD" id="cd01029">
    <property type="entry name" value="TOPRIM_primases"/>
    <property type="match status" value="1"/>
</dbReference>
<dbReference type="Proteomes" id="UP001500320">
    <property type="component" value="Unassembled WGS sequence"/>
</dbReference>
<accession>A0ABP6N5N2</accession>
<feature type="domain" description="Toprim" evidence="1">
    <location>
        <begin position="59"/>
        <end position="141"/>
    </location>
</feature>
<dbReference type="InterPro" id="IPR034154">
    <property type="entry name" value="TOPRIM_DnaG/twinkle"/>
</dbReference>
<dbReference type="SUPFAM" id="SSF56731">
    <property type="entry name" value="DNA primase core"/>
    <property type="match status" value="1"/>
</dbReference>
<comment type="caution">
    <text evidence="2">The sequence shown here is derived from an EMBL/GenBank/DDBJ whole genome shotgun (WGS) entry which is preliminary data.</text>
</comment>
<proteinExistence type="predicted"/>
<dbReference type="Gene3D" id="3.40.1360.10">
    <property type="match status" value="1"/>
</dbReference>
<sequence>MPGHEKYAGRIAIPYLSPDLKTLQLRFRRLGDEDGPKYLTVPGDIPRPFNTRVLDLPLDTMAVCEGELDAITATQAGIPAIGIPGVSAWRDEWALALEQYDTLYVLADNDDKGQGAKLGETIALRCPNARIILMDSGHDVNSYVNEFGPEALRKKVGISE</sequence>
<reference evidence="3" key="1">
    <citation type="journal article" date="2019" name="Int. J. Syst. Evol. Microbiol.">
        <title>The Global Catalogue of Microorganisms (GCM) 10K type strain sequencing project: providing services to taxonomists for standard genome sequencing and annotation.</title>
        <authorList>
            <consortium name="The Broad Institute Genomics Platform"/>
            <consortium name="The Broad Institute Genome Sequencing Center for Infectious Disease"/>
            <person name="Wu L."/>
            <person name="Ma J."/>
        </authorList>
    </citation>
    <scope>NUCLEOTIDE SEQUENCE [LARGE SCALE GENOMIC DNA]</scope>
    <source>
        <strain evidence="3">JCM 9373</strain>
    </source>
</reference>
<evidence type="ECO:0000259" key="1">
    <source>
        <dbReference type="PROSITE" id="PS50880"/>
    </source>
</evidence>
<organism evidence="2 3">
    <name type="scientific">Planomonospora alba</name>
    <dbReference type="NCBI Taxonomy" id="161354"/>
    <lineage>
        <taxon>Bacteria</taxon>
        <taxon>Bacillati</taxon>
        <taxon>Actinomycetota</taxon>
        <taxon>Actinomycetes</taxon>
        <taxon>Streptosporangiales</taxon>
        <taxon>Streptosporangiaceae</taxon>
        <taxon>Planomonospora</taxon>
    </lineage>
</organism>
<dbReference type="InterPro" id="IPR006171">
    <property type="entry name" value="TOPRIM_dom"/>
</dbReference>
<dbReference type="Pfam" id="PF13155">
    <property type="entry name" value="Toprim_2"/>
    <property type="match status" value="1"/>
</dbReference>
<protein>
    <recommendedName>
        <fullName evidence="1">Toprim domain-containing protein</fullName>
    </recommendedName>
</protein>
<evidence type="ECO:0000313" key="2">
    <source>
        <dbReference type="EMBL" id="GAA3136910.1"/>
    </source>
</evidence>
<name>A0ABP6N5N2_9ACTN</name>